<reference evidence="1" key="1">
    <citation type="submission" date="2022-09" db="EMBL/GenBank/DDBJ databases">
        <title>Rhodovastum sp. nov. RN2-1 isolated from soil in Seongnam, South Korea.</title>
        <authorList>
            <person name="Le N.T."/>
        </authorList>
    </citation>
    <scope>NUCLEOTIDE SEQUENCE</scope>
    <source>
        <strain evidence="1">RN2-1</strain>
    </source>
</reference>
<comment type="caution">
    <text evidence="1">The sequence shown here is derived from an EMBL/GenBank/DDBJ whole genome shotgun (WGS) entry which is preliminary data.</text>
</comment>
<protein>
    <submittedName>
        <fullName evidence="1">Uncharacterized protein</fullName>
    </submittedName>
</protein>
<sequence>MDDELRRVRDWAQAKLDAGQEPPWAWYQYMKLVEAIDAILAGYQALIPMESLPRLDEHQATRLRLVVSTCSQDTAQSHPGQTPWGPLPT</sequence>
<accession>A0AA41YKC7</accession>
<name>A0AA41YKC7_9PROT</name>
<dbReference type="EMBL" id="JAPDNT010000001">
    <property type="protein sequence ID" value="MCW3473443.1"/>
    <property type="molecule type" value="Genomic_DNA"/>
</dbReference>
<dbReference type="AlphaFoldDB" id="A0AA41YKC7"/>
<gene>
    <name evidence="1" type="ORF">OL599_02535</name>
</gene>
<organism evidence="1 2">
    <name type="scientific">Limobrevibacterium gyesilva</name>
    <dbReference type="NCBI Taxonomy" id="2991712"/>
    <lineage>
        <taxon>Bacteria</taxon>
        <taxon>Pseudomonadati</taxon>
        <taxon>Pseudomonadota</taxon>
        <taxon>Alphaproteobacteria</taxon>
        <taxon>Acetobacterales</taxon>
        <taxon>Acetobacteraceae</taxon>
        <taxon>Limobrevibacterium</taxon>
    </lineage>
</organism>
<evidence type="ECO:0000313" key="2">
    <source>
        <dbReference type="Proteomes" id="UP001165679"/>
    </source>
</evidence>
<proteinExistence type="predicted"/>
<evidence type="ECO:0000313" key="1">
    <source>
        <dbReference type="EMBL" id="MCW3473443.1"/>
    </source>
</evidence>
<reference evidence="1" key="2">
    <citation type="submission" date="2022-10" db="EMBL/GenBank/DDBJ databases">
        <authorList>
            <person name="Trinh H.N."/>
        </authorList>
    </citation>
    <scope>NUCLEOTIDE SEQUENCE</scope>
    <source>
        <strain evidence="1">RN2-1</strain>
    </source>
</reference>
<keyword evidence="2" id="KW-1185">Reference proteome</keyword>
<dbReference type="Proteomes" id="UP001165679">
    <property type="component" value="Unassembled WGS sequence"/>
</dbReference>
<dbReference type="RefSeq" id="WP_264712015.1">
    <property type="nucleotide sequence ID" value="NZ_JAPDNT010000001.1"/>
</dbReference>